<protein>
    <recommendedName>
        <fullName evidence="5 9">Fructose-bisphosphate aldolase</fullName>
        <ecNumber evidence="4 9">4.1.2.13</ecNumber>
    </recommendedName>
</protein>
<dbReference type="InterPro" id="IPR000741">
    <property type="entry name" value="FBA_I"/>
</dbReference>
<accession>V9KV47</accession>
<organism evidence="11">
    <name type="scientific">Callorhinchus milii</name>
    <name type="common">Ghost shark</name>
    <dbReference type="NCBI Taxonomy" id="7868"/>
    <lineage>
        <taxon>Eukaryota</taxon>
        <taxon>Metazoa</taxon>
        <taxon>Chordata</taxon>
        <taxon>Craniata</taxon>
        <taxon>Vertebrata</taxon>
        <taxon>Chondrichthyes</taxon>
        <taxon>Holocephali</taxon>
        <taxon>Chimaeriformes</taxon>
        <taxon>Callorhinchidae</taxon>
        <taxon>Callorhinchus</taxon>
    </lineage>
</organism>
<dbReference type="GO" id="GO:0006096">
    <property type="term" value="P:glycolytic process"/>
    <property type="evidence" value="ECO:0007669"/>
    <property type="project" value="UniProtKB-UniPathway"/>
</dbReference>
<evidence type="ECO:0000256" key="1">
    <source>
        <dbReference type="ARBA" id="ARBA00000441"/>
    </source>
</evidence>
<dbReference type="AlphaFoldDB" id="V9KV47"/>
<dbReference type="PANTHER" id="PTHR11627">
    <property type="entry name" value="FRUCTOSE-BISPHOSPHATE ALDOLASE"/>
    <property type="match status" value="1"/>
</dbReference>
<keyword evidence="6 9" id="KW-0324">Glycolysis</keyword>
<evidence type="ECO:0000256" key="4">
    <source>
        <dbReference type="ARBA" id="ARBA00013068"/>
    </source>
</evidence>
<dbReference type="InterPro" id="IPR013785">
    <property type="entry name" value="Aldolase_TIM"/>
</dbReference>
<dbReference type="UniPathway" id="UPA00109">
    <property type="reaction ID" value="UER00183"/>
</dbReference>
<evidence type="ECO:0000256" key="6">
    <source>
        <dbReference type="ARBA" id="ARBA00023152"/>
    </source>
</evidence>
<dbReference type="SUPFAM" id="SSF51569">
    <property type="entry name" value="Aldolase"/>
    <property type="match status" value="1"/>
</dbReference>
<comment type="catalytic activity">
    <reaction evidence="1 9">
        <text>beta-D-fructose 1,6-bisphosphate = D-glyceraldehyde 3-phosphate + dihydroxyacetone phosphate</text>
        <dbReference type="Rhea" id="RHEA:14729"/>
        <dbReference type="ChEBI" id="CHEBI:32966"/>
        <dbReference type="ChEBI" id="CHEBI:57642"/>
        <dbReference type="ChEBI" id="CHEBI:59776"/>
        <dbReference type="EC" id="4.1.2.13"/>
    </reaction>
</comment>
<evidence type="ECO:0000256" key="7">
    <source>
        <dbReference type="ARBA" id="ARBA00023239"/>
    </source>
</evidence>
<dbReference type="InterPro" id="IPR029768">
    <property type="entry name" value="Aldolase_I_AS"/>
</dbReference>
<evidence type="ECO:0000256" key="3">
    <source>
        <dbReference type="ARBA" id="ARBA00010387"/>
    </source>
</evidence>
<proteinExistence type="evidence at transcript level"/>
<dbReference type="NCBIfam" id="NF033379">
    <property type="entry name" value="FrucBisAld_I"/>
    <property type="match status" value="1"/>
</dbReference>
<evidence type="ECO:0000256" key="2">
    <source>
        <dbReference type="ARBA" id="ARBA00004714"/>
    </source>
</evidence>
<sequence length="363" mass="40251">MSHVAMEKSPGLSHDQKLHLSDIAQRLVATGKGILASDESNATMGKRLRSINVENHEENRRTFRQILFTTNDINQWIGGILFFHETFYQQTDDGNPFVQFVKDRGILVGIKLDKGTVPIPGMEGETTTQGLDGLGERCAQYKRDGADFAKWRCVFRISDHHPSAMAICENACVLGSFAAICQENGLVPIIEPEILTDGKHDLARCQYVTETVLAGVYKVLNDRHVYLEGTLLKPNMVTAGVCHNHLYSPEDIAMATCTALRRTVPIAVPGIVFLSGGQSEDEASVNLNAINSCPCPKVWKLSFSFGRALQTSALFAWSGRQESYYDGQDAFARRAQINSLACQGLYNTNPESGPAHYHHYYMY</sequence>
<keyword evidence="8" id="KW-0704">Schiff base</keyword>
<evidence type="ECO:0000256" key="8">
    <source>
        <dbReference type="ARBA" id="ARBA00023270"/>
    </source>
</evidence>
<dbReference type="EMBL" id="JW870357">
    <property type="protein sequence ID" value="AFP02875.1"/>
    <property type="molecule type" value="mRNA"/>
</dbReference>
<evidence type="ECO:0000256" key="9">
    <source>
        <dbReference type="RuleBase" id="RU003994"/>
    </source>
</evidence>
<name>V9KV47_CALMI</name>
<evidence type="ECO:0000256" key="5">
    <source>
        <dbReference type="ARBA" id="ARBA00013779"/>
    </source>
</evidence>
<dbReference type="CDD" id="cd00948">
    <property type="entry name" value="FBP_aldolase_I_a"/>
    <property type="match status" value="1"/>
</dbReference>
<dbReference type="Gene3D" id="3.20.20.70">
    <property type="entry name" value="Aldolase class I"/>
    <property type="match status" value="1"/>
</dbReference>
<dbReference type="Pfam" id="PF00274">
    <property type="entry name" value="Glycolytic"/>
    <property type="match status" value="1"/>
</dbReference>
<dbReference type="PROSITE" id="PS00158">
    <property type="entry name" value="ALDOLASE_CLASS_I"/>
    <property type="match status" value="1"/>
</dbReference>
<comment type="similarity">
    <text evidence="3 9">Belongs to the class I fructose-bisphosphate aldolase family.</text>
</comment>
<comment type="pathway">
    <text evidence="2 10">Carbohydrate degradation; glycolysis; D-glyceraldehyde 3-phosphate and glycerone phosphate from D-glucose: step 4/4.</text>
</comment>
<dbReference type="FunFam" id="3.20.20.70:FF:000140">
    <property type="entry name" value="Fructose-bisphosphate aldolase"/>
    <property type="match status" value="1"/>
</dbReference>
<evidence type="ECO:0000313" key="11">
    <source>
        <dbReference type="EMBL" id="AFP02875.1"/>
    </source>
</evidence>
<dbReference type="GO" id="GO:0004332">
    <property type="term" value="F:fructose-bisphosphate aldolase activity"/>
    <property type="evidence" value="ECO:0007669"/>
    <property type="project" value="UniProtKB-EC"/>
</dbReference>
<reference evidence="11" key="1">
    <citation type="journal article" date="2014" name="Nature">
        <title>Elephant shark genome provides unique insights into gnathostome evolution.</title>
        <authorList>
            <consortium name="International Elephant Shark Genome Sequencing Consortium"/>
            <person name="Venkatesh B."/>
            <person name="Lee A.P."/>
            <person name="Ravi V."/>
            <person name="Maurya A.K."/>
            <person name="Lian M.M."/>
            <person name="Swann J.B."/>
            <person name="Ohta Y."/>
            <person name="Flajnik M.F."/>
            <person name="Sutoh Y."/>
            <person name="Kasahara M."/>
            <person name="Hoon S."/>
            <person name="Gangu V."/>
            <person name="Roy S.W."/>
            <person name="Irimia M."/>
            <person name="Korzh V."/>
            <person name="Kondrychyn I."/>
            <person name="Lim Z.W."/>
            <person name="Tay B.H."/>
            <person name="Tohari S."/>
            <person name="Kong K.W."/>
            <person name="Ho S."/>
            <person name="Lorente-Galdos B."/>
            <person name="Quilez J."/>
            <person name="Marques-Bonet T."/>
            <person name="Raney B.J."/>
            <person name="Ingham P.W."/>
            <person name="Tay A."/>
            <person name="Hillier L.W."/>
            <person name="Minx P."/>
            <person name="Boehm T."/>
            <person name="Wilson R.K."/>
            <person name="Brenner S."/>
            <person name="Warren W.C."/>
        </authorList>
    </citation>
    <scope>NUCLEOTIDE SEQUENCE</scope>
    <source>
        <tissue evidence="11">Testis</tissue>
    </source>
</reference>
<keyword evidence="7 9" id="KW-0456">Lyase</keyword>
<evidence type="ECO:0000256" key="10">
    <source>
        <dbReference type="RuleBase" id="RU004257"/>
    </source>
</evidence>
<dbReference type="EC" id="4.1.2.13" evidence="4 9"/>